<accession>A0A0V8QGE2</accession>
<evidence type="ECO:0000313" key="2">
    <source>
        <dbReference type="EMBL" id="KSV59475.1"/>
    </source>
</evidence>
<name>A0A0V8QGE2_9FIRM</name>
<dbReference type="RefSeq" id="WP_058352283.1">
    <property type="nucleotide sequence ID" value="NZ_CABMMD010000124.1"/>
</dbReference>
<gene>
    <name evidence="2" type="ORF">ASU35_08645</name>
</gene>
<proteinExistence type="predicted"/>
<dbReference type="AlphaFoldDB" id="A0A0V8QGE2"/>
<evidence type="ECO:0000313" key="3">
    <source>
        <dbReference type="Proteomes" id="UP000054874"/>
    </source>
</evidence>
<keyword evidence="1" id="KW-0472">Membrane</keyword>
<evidence type="ECO:0000256" key="1">
    <source>
        <dbReference type="SAM" id="Phobius"/>
    </source>
</evidence>
<feature type="transmembrane region" description="Helical" evidence="1">
    <location>
        <begin position="6"/>
        <end position="24"/>
    </location>
</feature>
<dbReference type="STRING" id="290052.ASU35_08645"/>
<organism evidence="2 3">
    <name type="scientific">Acetivibrio ethanolgignens</name>
    <dbReference type="NCBI Taxonomy" id="290052"/>
    <lineage>
        <taxon>Bacteria</taxon>
        <taxon>Bacillati</taxon>
        <taxon>Bacillota</taxon>
        <taxon>Clostridia</taxon>
        <taxon>Eubacteriales</taxon>
        <taxon>Oscillospiraceae</taxon>
        <taxon>Acetivibrio</taxon>
    </lineage>
</organism>
<keyword evidence="1" id="KW-0812">Transmembrane</keyword>
<reference evidence="2 3" key="1">
    <citation type="submission" date="2015-11" db="EMBL/GenBank/DDBJ databases">
        <title>Butyribacter intestini gen. nov., sp. nov., a butyric acid-producing bacterium of the family Lachnospiraceae isolated from the human faeces.</title>
        <authorList>
            <person name="Zou Y."/>
            <person name="Xue W."/>
            <person name="Luo G."/>
            <person name="Lv M."/>
        </authorList>
    </citation>
    <scope>NUCLEOTIDE SEQUENCE [LARGE SCALE GENOMIC DNA]</scope>
    <source>
        <strain evidence="2 3">ACET-33324</strain>
    </source>
</reference>
<protein>
    <submittedName>
        <fullName evidence="2">Uncharacterized protein</fullName>
    </submittedName>
</protein>
<dbReference type="OrthoDB" id="2065454at2"/>
<dbReference type="EMBL" id="LNAM01000124">
    <property type="protein sequence ID" value="KSV59475.1"/>
    <property type="molecule type" value="Genomic_DNA"/>
</dbReference>
<keyword evidence="3" id="KW-1185">Reference proteome</keyword>
<sequence length="303" mass="35096">MLESKILILILIINTLLALLHFLYQGILKGNYRKGAFIGLFILFVPGVGAVFLAGAQMLNFLFFHGNETELNEDELGFCKKKGRTIISDDIEKAENIVPIDEALRISDSIDKRQAFLEVLKRDDAENYMAKIQEAMKQKDTEVVHYAASYISDTIVKYKESERNLRLLCDKEEDPEILLRYLRLCADILQKNIFSGTERQMYVGNFEKYMELLYQLNPGEIDGIKISQMISLEKEGKNNIAVERWVSRAEQIMEKDIDAAKEVLKYYFYTKDTQNFEKAMDIIKSSELELDSELIGWIRFYTS</sequence>
<keyword evidence="1" id="KW-1133">Transmembrane helix</keyword>
<feature type="transmembrane region" description="Helical" evidence="1">
    <location>
        <begin position="36"/>
        <end position="63"/>
    </location>
</feature>
<dbReference type="Proteomes" id="UP000054874">
    <property type="component" value="Unassembled WGS sequence"/>
</dbReference>
<comment type="caution">
    <text evidence="2">The sequence shown here is derived from an EMBL/GenBank/DDBJ whole genome shotgun (WGS) entry which is preliminary data.</text>
</comment>